<comment type="caution">
    <text evidence="11">The sequence shown here is derived from an EMBL/GenBank/DDBJ whole genome shotgun (WGS) entry which is preliminary data.</text>
</comment>
<dbReference type="RefSeq" id="WP_418159736.1">
    <property type="nucleotide sequence ID" value="NZ_JBBLZC010000010.1"/>
</dbReference>
<keyword evidence="2 10" id="KW-0479">Metal-binding</keyword>
<organism evidence="11 12">
    <name type="scientific">Benzoatithermus flavus</name>
    <dbReference type="NCBI Taxonomy" id="3108223"/>
    <lineage>
        <taxon>Bacteria</taxon>
        <taxon>Pseudomonadati</taxon>
        <taxon>Pseudomonadota</taxon>
        <taxon>Alphaproteobacteria</taxon>
        <taxon>Geminicoccales</taxon>
        <taxon>Geminicoccaceae</taxon>
        <taxon>Benzoatithermus</taxon>
    </lineage>
</organism>
<dbReference type="Proteomes" id="UP001375743">
    <property type="component" value="Unassembled WGS sequence"/>
</dbReference>
<comment type="subunit">
    <text evidence="9 10">Homodimer, forms a heterotetramer with a Cas2 homodimer.</text>
</comment>
<dbReference type="InterPro" id="IPR050646">
    <property type="entry name" value="Cas1"/>
</dbReference>
<evidence type="ECO:0000256" key="6">
    <source>
        <dbReference type="ARBA" id="ARBA00023118"/>
    </source>
</evidence>
<sequence length="298" mass="32188">MAWRGVLVSRPTRLSLDNRCCLAETEDGPIRLAFEDLSWVILDTPQASLSAAVLAAFADANVLVLTCDARHLPNGALLPLQGHFRQVGTLRRQVAASDALKRRLWQRLIAAKIANQGTVLDLLGRPGGRGLAAMARRVEPGDPDNLEGRAAREFFSKLFANFRRRRDGDVRNAMLNYGYAVVRAAIARDLAAQGFHPALGLHHDSVENAFNLADDLIEPFRPLVDLAVVRRLEERDEGAGESLAVEDRRALAAVLSASVRLGEETLAMVHAGARVVDGLLAALTEGRPALLPVPAPAG</sequence>
<proteinExistence type="inferred from homology"/>
<keyword evidence="4 10" id="KW-0378">Hydrolase</keyword>
<dbReference type="NCBIfam" id="TIGR00287">
    <property type="entry name" value="cas1"/>
    <property type="match status" value="1"/>
</dbReference>
<evidence type="ECO:0000256" key="2">
    <source>
        <dbReference type="ARBA" id="ARBA00022723"/>
    </source>
</evidence>
<keyword evidence="5 10" id="KW-0460">Magnesium</keyword>
<keyword evidence="3 10" id="KW-0255">Endonuclease</keyword>
<accession>A0ABU8XU43</accession>
<name>A0ABU8XU43_9PROT</name>
<protein>
    <recommendedName>
        <fullName evidence="10">CRISPR-associated endonuclease Cas1</fullName>
        <ecNumber evidence="10">3.1.-.-</ecNumber>
    </recommendedName>
</protein>
<dbReference type="Gene3D" id="1.20.120.920">
    <property type="entry name" value="CRISPR-associated endonuclease Cas1, C-terminal domain"/>
    <property type="match status" value="1"/>
</dbReference>
<comment type="similarity">
    <text evidence="10">Belongs to the CRISPR-associated endonuclease Cas1 family.</text>
</comment>
<dbReference type="PANTHER" id="PTHR34353:SF2">
    <property type="entry name" value="CRISPR-ASSOCIATED ENDONUCLEASE CAS1 1"/>
    <property type="match status" value="1"/>
</dbReference>
<keyword evidence="8 10" id="KW-0464">Manganese</keyword>
<dbReference type="Pfam" id="PF01867">
    <property type="entry name" value="Cas_Cas1"/>
    <property type="match status" value="1"/>
</dbReference>
<evidence type="ECO:0000256" key="7">
    <source>
        <dbReference type="ARBA" id="ARBA00023125"/>
    </source>
</evidence>
<evidence type="ECO:0000256" key="1">
    <source>
        <dbReference type="ARBA" id="ARBA00022722"/>
    </source>
</evidence>
<evidence type="ECO:0000256" key="5">
    <source>
        <dbReference type="ARBA" id="ARBA00022842"/>
    </source>
</evidence>
<feature type="binding site" evidence="10">
    <location>
        <position position="218"/>
    </location>
    <ligand>
        <name>Mn(2+)</name>
        <dbReference type="ChEBI" id="CHEBI:29035"/>
    </ligand>
</feature>
<evidence type="ECO:0000313" key="11">
    <source>
        <dbReference type="EMBL" id="MEK0083894.1"/>
    </source>
</evidence>
<evidence type="ECO:0000256" key="4">
    <source>
        <dbReference type="ARBA" id="ARBA00022801"/>
    </source>
</evidence>
<comment type="function">
    <text evidence="10">CRISPR (clustered regularly interspaced short palindromic repeat), is an adaptive immune system that provides protection against mobile genetic elements (viruses, transposable elements and conjugative plasmids). CRISPR clusters contain spacers, sequences complementary to antecedent mobile elements, and target invading nucleic acids. CRISPR clusters are transcribed and processed into CRISPR RNA (crRNA). Acts as a dsDNA endonuclease. Involved in the integration of spacer DNA into the CRISPR cassette.</text>
</comment>
<dbReference type="PANTHER" id="PTHR34353">
    <property type="entry name" value="CRISPR-ASSOCIATED ENDONUCLEASE CAS1 1"/>
    <property type="match status" value="1"/>
</dbReference>
<dbReference type="InterPro" id="IPR002729">
    <property type="entry name" value="CRISPR-assoc_Cas1"/>
</dbReference>
<dbReference type="InterPro" id="IPR019855">
    <property type="entry name" value="CRISPR-assoc_Cas1_NMENI"/>
</dbReference>
<keyword evidence="7 10" id="KW-0238">DNA-binding</keyword>
<feature type="binding site" evidence="10">
    <location>
        <position position="203"/>
    </location>
    <ligand>
        <name>Mn(2+)</name>
        <dbReference type="ChEBI" id="CHEBI:29035"/>
    </ligand>
</feature>
<evidence type="ECO:0000256" key="10">
    <source>
        <dbReference type="HAMAP-Rule" id="MF_01470"/>
    </source>
</evidence>
<dbReference type="EMBL" id="JBBLZC010000010">
    <property type="protein sequence ID" value="MEK0083894.1"/>
    <property type="molecule type" value="Genomic_DNA"/>
</dbReference>
<feature type="binding site" evidence="10">
    <location>
        <position position="147"/>
    </location>
    <ligand>
        <name>Mn(2+)</name>
        <dbReference type="ChEBI" id="CHEBI:29035"/>
    </ligand>
</feature>
<dbReference type="EC" id="3.1.-.-" evidence="10"/>
<evidence type="ECO:0000313" key="12">
    <source>
        <dbReference type="Proteomes" id="UP001375743"/>
    </source>
</evidence>
<gene>
    <name evidence="10 11" type="primary">cas1</name>
    <name evidence="11" type="ORF">U1T56_12095</name>
</gene>
<dbReference type="NCBIfam" id="TIGR03639">
    <property type="entry name" value="cas1_NMENI"/>
    <property type="match status" value="1"/>
</dbReference>
<dbReference type="InterPro" id="IPR042206">
    <property type="entry name" value="CRISPR-assoc_Cas1_C"/>
</dbReference>
<evidence type="ECO:0000256" key="8">
    <source>
        <dbReference type="ARBA" id="ARBA00023211"/>
    </source>
</evidence>
<keyword evidence="6 10" id="KW-0051">Antiviral defense</keyword>
<dbReference type="HAMAP" id="MF_01470">
    <property type="entry name" value="Cas1"/>
    <property type="match status" value="1"/>
</dbReference>
<evidence type="ECO:0000256" key="3">
    <source>
        <dbReference type="ARBA" id="ARBA00022759"/>
    </source>
</evidence>
<keyword evidence="12" id="KW-1185">Reference proteome</keyword>
<keyword evidence="1 10" id="KW-0540">Nuclease</keyword>
<reference evidence="11 12" key="1">
    <citation type="submission" date="2024-01" db="EMBL/GenBank/DDBJ databases">
        <title>Multi-omics insights into the function and evolution of sodium benzoate biodegradation pathways in Benzoatithermus flavus gen. nov., sp. nov. from hot spring.</title>
        <authorList>
            <person name="Hu C.-J."/>
            <person name="Li W.-J."/>
        </authorList>
    </citation>
    <scope>NUCLEOTIDE SEQUENCE [LARGE SCALE GENOMIC DNA]</scope>
    <source>
        <strain evidence="11 12">SYSU G07066</strain>
    </source>
</reference>
<dbReference type="GO" id="GO:0004519">
    <property type="term" value="F:endonuclease activity"/>
    <property type="evidence" value="ECO:0007669"/>
    <property type="project" value="UniProtKB-KW"/>
</dbReference>
<comment type="cofactor">
    <cofactor evidence="10">
        <name>Mg(2+)</name>
        <dbReference type="ChEBI" id="CHEBI:18420"/>
    </cofactor>
    <cofactor evidence="10">
        <name>Mn(2+)</name>
        <dbReference type="ChEBI" id="CHEBI:29035"/>
    </cofactor>
</comment>
<evidence type="ECO:0000256" key="9">
    <source>
        <dbReference type="ARBA" id="ARBA00038592"/>
    </source>
</evidence>